<keyword evidence="4 6" id="KW-0862">Zinc</keyword>
<feature type="zinc finger region" description="C3H1-type" evidence="6">
    <location>
        <begin position="1728"/>
        <end position="1756"/>
    </location>
</feature>
<feature type="region of interest" description="Disordered" evidence="7">
    <location>
        <begin position="1871"/>
        <end position="1899"/>
    </location>
</feature>
<feature type="domain" description="C3H1-type" evidence="8">
    <location>
        <begin position="1679"/>
        <end position="1705"/>
    </location>
</feature>
<dbReference type="InterPro" id="IPR000571">
    <property type="entry name" value="Znf_CCCH"/>
</dbReference>
<dbReference type="FunFam" id="4.10.1000.10:FF:000022">
    <property type="entry name" value="Zinc finger CCCH domain-containing protein 7"/>
    <property type="match status" value="1"/>
</dbReference>
<feature type="region of interest" description="Disordered" evidence="7">
    <location>
        <begin position="1134"/>
        <end position="1160"/>
    </location>
</feature>
<reference evidence="9 10" key="1">
    <citation type="submission" date="2018-06" db="EMBL/GenBank/DDBJ databases">
        <title>The Genome of Cuscuta australis (Dodder) Provides Insight into the Evolution of Plant Parasitism.</title>
        <authorList>
            <person name="Liu H."/>
        </authorList>
    </citation>
    <scope>NUCLEOTIDE SEQUENCE [LARGE SCALE GENOMIC DNA]</scope>
    <source>
        <strain evidence="10">cv. Yunnan</strain>
        <tissue evidence="9">Vines</tissue>
    </source>
</reference>
<feature type="region of interest" description="Disordered" evidence="7">
    <location>
        <begin position="488"/>
        <end position="509"/>
    </location>
</feature>
<feature type="zinc finger region" description="C3H1-type" evidence="6">
    <location>
        <begin position="1624"/>
        <end position="1653"/>
    </location>
</feature>
<evidence type="ECO:0000256" key="1">
    <source>
        <dbReference type="ARBA" id="ARBA00022723"/>
    </source>
</evidence>
<keyword evidence="10" id="KW-1185">Reference proteome</keyword>
<gene>
    <name evidence="9" type="ORF">DM860_005588</name>
</gene>
<feature type="compositionally biased region" description="Basic residues" evidence="7">
    <location>
        <begin position="1753"/>
        <end position="1762"/>
    </location>
</feature>
<comment type="caution">
    <text evidence="9">The sequence shown here is derived from an EMBL/GenBank/DDBJ whole genome shotgun (WGS) entry which is preliminary data.</text>
</comment>
<keyword evidence="5" id="KW-0238">DNA-binding</keyword>
<evidence type="ECO:0000256" key="5">
    <source>
        <dbReference type="ARBA" id="ARBA00023125"/>
    </source>
</evidence>
<keyword evidence="1 6" id="KW-0479">Metal-binding</keyword>
<feature type="zinc finger region" description="C3H1-type" evidence="6">
    <location>
        <begin position="1679"/>
        <end position="1705"/>
    </location>
</feature>
<feature type="region of interest" description="Disordered" evidence="7">
    <location>
        <begin position="1753"/>
        <end position="1774"/>
    </location>
</feature>
<feature type="domain" description="C3H1-type" evidence="8">
    <location>
        <begin position="1728"/>
        <end position="1756"/>
    </location>
</feature>
<feature type="domain" description="C3H1-type" evidence="8">
    <location>
        <begin position="1624"/>
        <end position="1653"/>
    </location>
</feature>
<dbReference type="PANTHER" id="PTHR46156">
    <property type="entry name" value="CCCH ZINGC FINGER"/>
    <property type="match status" value="1"/>
</dbReference>
<feature type="compositionally biased region" description="Basic and acidic residues" evidence="7">
    <location>
        <begin position="265"/>
        <end position="285"/>
    </location>
</feature>
<feature type="compositionally biased region" description="Basic and acidic residues" evidence="7">
    <location>
        <begin position="170"/>
        <end position="185"/>
    </location>
</feature>
<dbReference type="GO" id="GO:0005634">
    <property type="term" value="C:nucleus"/>
    <property type="evidence" value="ECO:0007669"/>
    <property type="project" value="TreeGrafter"/>
</dbReference>
<feature type="compositionally biased region" description="Pro residues" evidence="7">
    <location>
        <begin position="27"/>
        <end position="57"/>
    </location>
</feature>
<dbReference type="GO" id="GO:0003677">
    <property type="term" value="F:DNA binding"/>
    <property type="evidence" value="ECO:0007669"/>
    <property type="project" value="UniProtKB-KW"/>
</dbReference>
<keyword evidence="2" id="KW-0677">Repeat</keyword>
<feature type="compositionally biased region" description="Polar residues" evidence="7">
    <location>
        <begin position="186"/>
        <end position="196"/>
    </location>
</feature>
<dbReference type="EMBL" id="NQVE01000098">
    <property type="protein sequence ID" value="RAL48164.1"/>
    <property type="molecule type" value="Genomic_DNA"/>
</dbReference>
<dbReference type="Gene3D" id="4.10.1000.10">
    <property type="entry name" value="Zinc finger, CCCH-type"/>
    <property type="match status" value="2"/>
</dbReference>
<protein>
    <recommendedName>
        <fullName evidence="8">C3H1-type domain-containing protein</fullName>
    </recommendedName>
</protein>
<name>A0A328DRA8_9ASTE</name>
<feature type="region of interest" description="Disordered" evidence="7">
    <location>
        <begin position="170"/>
        <end position="196"/>
    </location>
</feature>
<evidence type="ECO:0000256" key="7">
    <source>
        <dbReference type="SAM" id="MobiDB-lite"/>
    </source>
</evidence>
<evidence type="ECO:0000313" key="10">
    <source>
        <dbReference type="Proteomes" id="UP000249390"/>
    </source>
</evidence>
<proteinExistence type="predicted"/>
<dbReference type="GO" id="GO:0008270">
    <property type="term" value="F:zinc ion binding"/>
    <property type="evidence" value="ECO:0007669"/>
    <property type="project" value="UniProtKB-KW"/>
</dbReference>
<evidence type="ECO:0000256" key="4">
    <source>
        <dbReference type="ARBA" id="ARBA00022833"/>
    </source>
</evidence>
<feature type="region of interest" description="Disordered" evidence="7">
    <location>
        <begin position="217"/>
        <end position="289"/>
    </location>
</feature>
<evidence type="ECO:0000256" key="6">
    <source>
        <dbReference type="PROSITE-ProRule" id="PRU00723"/>
    </source>
</evidence>
<dbReference type="FunFam" id="4.10.1000.10:FF:000008">
    <property type="entry name" value="zinc finger CCCH domain-containing protein 3"/>
    <property type="match status" value="1"/>
</dbReference>
<dbReference type="SMART" id="SM00356">
    <property type="entry name" value="ZnF_C3H1"/>
    <property type="match status" value="5"/>
</dbReference>
<evidence type="ECO:0000259" key="8">
    <source>
        <dbReference type="PROSITE" id="PS50103"/>
    </source>
</evidence>
<feature type="compositionally biased region" description="Polar residues" evidence="7">
    <location>
        <begin position="1879"/>
        <end position="1890"/>
    </location>
</feature>
<keyword evidence="3 6" id="KW-0863">Zinc-finger</keyword>
<feature type="compositionally biased region" description="Polar residues" evidence="7">
    <location>
        <begin position="237"/>
        <end position="250"/>
    </location>
</feature>
<feature type="compositionally biased region" description="Basic residues" evidence="7">
    <location>
        <begin position="1"/>
        <end position="11"/>
    </location>
</feature>
<sequence>MEPFHHHHHQQRYVQYPPNFPDSPNCFPHPPPHPSHQPPLPPPNRYHHGLPPPPPPNQFAFRSYPHQENPQFFDSPMRTLEPWSDVGSKFQLHQPHHHHQDPFLPPLKEHNGGYRFTRDDYVANNGFRDNEEMKWDRKDRDFYLHDHVDKFRFNSERSIQHRLDYRKDTDEDPRWGYRDVNDDVRQSSSRRFSSDNNYAFDPKRLSNRAVGEGIEEFHRSPKKKHFQKKSAPIRTQLGKTNNNTRNQDLHFSSGLVDNLSVAGSRGKEKDGNARSGKRGEERENSPVELDVSFKSNALVAKAIVAPSRPAAESDKKSVDRVHKIKKLKMSDSPPTKACKDFRKCEHPANGPDCPSRFEKGSTELVSNVSGSEKATDDVSNACAPTKNCGLDQGADGTQNDEASLRKIPQEKNVIASTSDENSLMQNGVSDSPVISADKLVNKFSVSELDENATGAEERILSAGMNEDCNYSSAHHSIEELDANKICEPSVPVDSGSGDSKNDSRSPFKSKRKRTCLSVIPVYETQVDTKIKEHIVSESKLLENRSVFNSEKFTINPPKTETGPIIDKDAKEHGFQDQTSMIKTSLVQESDVYMVSIDNNGHMCSSSSEEGIIHGDTSIYSLTEDVCAAPETLVRFSEQTENVAAKVGCLHEDSKHLFDKSLTIPHTDDMHKGPQDSILSVRDVTKVGSPNTEEVLIHQGLLCASCSNSCSTARVYSDTVCSCMDNKALSQSCSPINIVGEARPHCNGSPVPLVGAVDCHDLCSGKEYLPEAKRKRKTLAILSNSSSQVTSDEPIHSCSSVDLCLDMNRDNSLYGGQSHQGLPWNDSETDSFVTSPRNLKKRKISSPTHVHPSTCLEVLDEASISAPVLSDGDNGITHTISLVVENGSDALPPCTRPIINLHEKNSTRASLQADTTRVDLSRALSGFEQVPSFSHMGVGEKEATSFVSVSNDQNCTLDSVSRICEQTSLNDMASPIEDGECCDGLPALSFSAEIKSCISDISTLKSSSCLALNEVVPQVDRYVNEPTVSTGNAVSFSVKMSTDNLKVGGDAVSVNLPMNITTSPSLPSVSGKPIVSKSSFPDACKPLQTLISVPSRSNFTNNKVSSVVPRGFSSSPSVSFTTSQKVTLPRHVAKPRTWHRTGSSSSVSQVSSIRPQSQSPNEVLGMQNSYIRKGNALVRNSSRISTMTPGYHASSSSVYRLNSSSLKDVKKAKSNVVEITEPTSCLKTSGPITSLQSLNSEPLNFIRTNVGKPTSLSVVDQSGSSSLAREQNGLEVTAVPSVQKHSEDAVNSSQCPPDAINKSECENTLDGGKTINKMLNLKQRSNQLVTAQDTTPTSSSDGYYCKRRNNQLVRTGVENHVYSRVPVDDSSNTGMQGAGKAVTKRQTGLPDAHKSSKLSLVWTLSGARSSREGGNSLTKIQPYRGPWKRYTNNSPHAKGSIQNIGSLSAISQKLLLSRNRHTVYTRSANGLSLRRSKVLSVGGTSLKWSKSIERNSRKANQEATLAVAAAEKRKRGHNIIATSSSKSRNNVSRERIFRIGSERYRMDPTGKTLQRISSDEEPENVLRCDSNTKTLPIPRRLLIGNDEYVRLGNGNKLVRNPKRRVRIFANQKVRWSLHAARLRLAKKSKYCQFFTRFGKCNKDNGKCPYIHDPSKIAVCTKFLSGSCCNPDCKLTHKVIPERMQDCSYFLQGLCSNENCPYRHVNVNPKSSVCDGFLKGYCSDGNECQKKHSYVCPSFEATGDCPQGSNCKLHHPKSKSKGVKRGGASSNERKNDWGRYFGSPQIDLGECIRATSGMCSVEDNEGSSFFKEGRSVEYISLGDASNVEEDEQVVMMIDQSSEETFEEAGPLPFLQFSDSDDLIKPIRLLNRGRNRTEDSSIDSPSEVMSTSHVSEESHCCK</sequence>
<accession>A0A328DRA8</accession>
<evidence type="ECO:0000256" key="3">
    <source>
        <dbReference type="ARBA" id="ARBA00022771"/>
    </source>
</evidence>
<dbReference type="Proteomes" id="UP000249390">
    <property type="component" value="Unassembled WGS sequence"/>
</dbReference>
<feature type="compositionally biased region" description="Low complexity" evidence="7">
    <location>
        <begin position="1142"/>
        <end position="1159"/>
    </location>
</feature>
<organism evidence="9 10">
    <name type="scientific">Cuscuta australis</name>
    <dbReference type="NCBI Taxonomy" id="267555"/>
    <lineage>
        <taxon>Eukaryota</taxon>
        <taxon>Viridiplantae</taxon>
        <taxon>Streptophyta</taxon>
        <taxon>Embryophyta</taxon>
        <taxon>Tracheophyta</taxon>
        <taxon>Spermatophyta</taxon>
        <taxon>Magnoliopsida</taxon>
        <taxon>eudicotyledons</taxon>
        <taxon>Gunneridae</taxon>
        <taxon>Pentapetalae</taxon>
        <taxon>asterids</taxon>
        <taxon>lamiids</taxon>
        <taxon>Solanales</taxon>
        <taxon>Convolvulaceae</taxon>
        <taxon>Cuscuteae</taxon>
        <taxon>Cuscuta</taxon>
        <taxon>Cuscuta subgen. Grammica</taxon>
        <taxon>Cuscuta sect. Cleistogrammica</taxon>
    </lineage>
</organism>
<dbReference type="PROSITE" id="PS50103">
    <property type="entry name" value="ZF_C3H1"/>
    <property type="match status" value="3"/>
</dbReference>
<evidence type="ECO:0000313" key="9">
    <source>
        <dbReference type="EMBL" id="RAL48164.1"/>
    </source>
</evidence>
<dbReference type="PANTHER" id="PTHR46156:SF1">
    <property type="entry name" value="ZINC FINGER CCCH DOMAIN-CONTAINING PROTEIN 3"/>
    <property type="match status" value="1"/>
</dbReference>
<feature type="region of interest" description="Disordered" evidence="7">
    <location>
        <begin position="1"/>
        <end position="58"/>
    </location>
</feature>
<evidence type="ECO:0000256" key="2">
    <source>
        <dbReference type="ARBA" id="ARBA00022737"/>
    </source>
</evidence>